<dbReference type="InterPro" id="IPR036236">
    <property type="entry name" value="Znf_C2H2_sf"/>
</dbReference>
<name>A0A9N8ZN00_9GLOM</name>
<evidence type="ECO:0000256" key="9">
    <source>
        <dbReference type="SAM" id="MobiDB-lite"/>
    </source>
</evidence>
<feature type="compositionally biased region" description="Pro residues" evidence="9">
    <location>
        <begin position="219"/>
        <end position="232"/>
    </location>
</feature>
<feature type="compositionally biased region" description="Pro residues" evidence="9">
    <location>
        <begin position="165"/>
        <end position="191"/>
    </location>
</feature>
<evidence type="ECO:0000256" key="1">
    <source>
        <dbReference type="ARBA" id="ARBA00004123"/>
    </source>
</evidence>
<dbReference type="SMART" id="SM00451">
    <property type="entry name" value="ZnF_U1"/>
    <property type="match status" value="1"/>
</dbReference>
<protein>
    <recommendedName>
        <fullName evidence="8">U1 small nuclear ribonucleoprotein C</fullName>
        <shortName evidence="8">U1 snRNP C</shortName>
        <shortName evidence="8">U1-C</shortName>
        <shortName evidence="8">U1C</shortName>
    </recommendedName>
</protein>
<gene>
    <name evidence="11" type="ORF">AMORRO_LOCUS3264</name>
</gene>
<keyword evidence="12" id="KW-1185">Reference proteome</keyword>
<dbReference type="Proteomes" id="UP000789342">
    <property type="component" value="Unassembled WGS sequence"/>
</dbReference>
<keyword evidence="2 8" id="KW-0479">Metal-binding</keyword>
<sequence>MPKYYCGKLSLLRIELNSLAICRFTYGFANQLFNERIKDYCDVYLTHDSSSVRKAHNNGKNHIMNVRNYYAELGQDKAQAIIDGITKAYERAGQSGFPPQYGYIPGMPPILPVVAPPFGGKQSFGPVIPPPLLIGHPASAIPVTAPGLGVPPGLGPAPGVGGAPPLSPGPPAPRLPPSLSPTSMPPQPFGQPPGSSYMRPPDAPGFQPPQGSSTNIPSSGPPPPGAIQPPPSGTAYFPPSGSLQYPSDNSSSASQSLLPSKRQMEE</sequence>
<evidence type="ECO:0000256" key="5">
    <source>
        <dbReference type="ARBA" id="ARBA00022884"/>
    </source>
</evidence>
<dbReference type="HAMAP" id="MF_03153">
    <property type="entry name" value="U1_C"/>
    <property type="match status" value="1"/>
</dbReference>
<dbReference type="GO" id="GO:0071004">
    <property type="term" value="C:U2-type prespliceosome"/>
    <property type="evidence" value="ECO:0007669"/>
    <property type="project" value="UniProtKB-UniRule"/>
</dbReference>
<keyword evidence="4 8" id="KW-0862">Zinc</keyword>
<evidence type="ECO:0000256" key="7">
    <source>
        <dbReference type="ARBA" id="ARBA00023274"/>
    </source>
</evidence>
<feature type="compositionally biased region" description="Low complexity" evidence="9">
    <location>
        <begin position="246"/>
        <end position="260"/>
    </location>
</feature>
<keyword evidence="3 8" id="KW-0863">Zinc-finger</keyword>
<dbReference type="InterPro" id="IPR000690">
    <property type="entry name" value="Matrin/U1-C_Znf_C2H2"/>
</dbReference>
<organism evidence="11 12">
    <name type="scientific">Acaulospora morrowiae</name>
    <dbReference type="NCBI Taxonomy" id="94023"/>
    <lineage>
        <taxon>Eukaryota</taxon>
        <taxon>Fungi</taxon>
        <taxon>Fungi incertae sedis</taxon>
        <taxon>Mucoromycota</taxon>
        <taxon>Glomeromycotina</taxon>
        <taxon>Glomeromycetes</taxon>
        <taxon>Diversisporales</taxon>
        <taxon>Acaulosporaceae</taxon>
        <taxon>Acaulospora</taxon>
    </lineage>
</organism>
<dbReference type="PROSITE" id="PS50171">
    <property type="entry name" value="ZF_MATRIN"/>
    <property type="match status" value="1"/>
</dbReference>
<proteinExistence type="inferred from homology"/>
<comment type="subcellular location">
    <subcellularLocation>
        <location evidence="1 8">Nucleus</location>
    </subcellularLocation>
</comment>
<dbReference type="AlphaFoldDB" id="A0A9N8ZN00"/>
<dbReference type="SUPFAM" id="SSF57667">
    <property type="entry name" value="beta-beta-alpha zinc fingers"/>
    <property type="match status" value="1"/>
</dbReference>
<comment type="subunit">
    <text evidence="8">U1 snRNP is composed of the 7 core Sm proteins B/B', D1, D2, D3, E, F and G that assemble in a heptameric protein ring on the Sm site of the small nuclear RNA to form the core snRNP, and at least 3 U1 snRNP-specific proteins U1-70K, U1-A and U1-C. U1-C interacts with U1 snRNA and the 5' splice-site region of the pre-mRNA.</text>
</comment>
<keyword evidence="5 8" id="KW-0694">RNA-binding</keyword>
<dbReference type="InterPro" id="IPR013085">
    <property type="entry name" value="U1-CZ_Znf_C2H2"/>
</dbReference>
<dbReference type="Gene3D" id="3.30.160.60">
    <property type="entry name" value="Classic Zinc Finger"/>
    <property type="match status" value="1"/>
</dbReference>
<evidence type="ECO:0000256" key="4">
    <source>
        <dbReference type="ARBA" id="ARBA00022833"/>
    </source>
</evidence>
<dbReference type="InterPro" id="IPR003604">
    <property type="entry name" value="Matrin/U1-like-C_Znf_C2H2"/>
</dbReference>
<evidence type="ECO:0000256" key="6">
    <source>
        <dbReference type="ARBA" id="ARBA00023242"/>
    </source>
</evidence>
<accession>A0A9N8ZN00</accession>
<evidence type="ECO:0000313" key="11">
    <source>
        <dbReference type="EMBL" id="CAG8501279.1"/>
    </source>
</evidence>
<evidence type="ECO:0000256" key="3">
    <source>
        <dbReference type="ARBA" id="ARBA00022771"/>
    </source>
</evidence>
<dbReference type="GO" id="GO:0030627">
    <property type="term" value="F:pre-mRNA 5'-splice site binding"/>
    <property type="evidence" value="ECO:0007669"/>
    <property type="project" value="InterPro"/>
</dbReference>
<evidence type="ECO:0000259" key="10">
    <source>
        <dbReference type="PROSITE" id="PS50171"/>
    </source>
</evidence>
<comment type="function">
    <text evidence="8">Component of the spliceosomal U1 snRNP, which is essential for recognition of the pre-mRNA 5' splice-site and the subsequent assembly of the spliceosome. U1-C is directly involved in initial 5' splice-site recognition for both constitutive and regulated alternative splicing. The interaction with the 5' splice-site seems to precede base-pairing between the pre-mRNA and the U1 snRNA. Stimulates commitment or early (E) complex formation by stabilizing the base pairing of the 5' end of the U1 snRNA and the 5' splice-site region.</text>
</comment>
<dbReference type="Pfam" id="PF06220">
    <property type="entry name" value="zf-U1"/>
    <property type="match status" value="1"/>
</dbReference>
<dbReference type="GO" id="GO:0003729">
    <property type="term" value="F:mRNA binding"/>
    <property type="evidence" value="ECO:0007669"/>
    <property type="project" value="UniProtKB-UniRule"/>
</dbReference>
<feature type="region of interest" description="Disordered" evidence="9">
    <location>
        <begin position="152"/>
        <end position="266"/>
    </location>
</feature>
<comment type="caution">
    <text evidence="11">The sequence shown here is derived from an EMBL/GenBank/DDBJ whole genome shotgun (WGS) entry which is preliminary data.</text>
</comment>
<dbReference type="GO" id="GO:0008270">
    <property type="term" value="F:zinc ion binding"/>
    <property type="evidence" value="ECO:0007669"/>
    <property type="project" value="UniProtKB-UniRule"/>
</dbReference>
<dbReference type="GO" id="GO:0000395">
    <property type="term" value="P:mRNA 5'-splice site recognition"/>
    <property type="evidence" value="ECO:0007669"/>
    <property type="project" value="UniProtKB-UniRule"/>
</dbReference>
<dbReference type="GO" id="GO:0000243">
    <property type="term" value="C:commitment complex"/>
    <property type="evidence" value="ECO:0007669"/>
    <property type="project" value="UniProtKB-UniRule"/>
</dbReference>
<keyword evidence="7 8" id="KW-0687">Ribonucleoprotein</keyword>
<dbReference type="PANTHER" id="PTHR31148:SF1">
    <property type="entry name" value="U1 SMALL NUCLEAR RIBONUCLEOPROTEIN C"/>
    <property type="match status" value="1"/>
</dbReference>
<evidence type="ECO:0000256" key="2">
    <source>
        <dbReference type="ARBA" id="ARBA00022723"/>
    </source>
</evidence>
<dbReference type="OrthoDB" id="76567at2759"/>
<comment type="similarity">
    <text evidence="8">Belongs to the U1 small nuclear ribonucleoprotein C family.</text>
</comment>
<dbReference type="GO" id="GO:0000387">
    <property type="term" value="P:spliceosomal snRNP assembly"/>
    <property type="evidence" value="ECO:0007669"/>
    <property type="project" value="UniProtKB-UniRule"/>
</dbReference>
<dbReference type="GO" id="GO:0030619">
    <property type="term" value="F:U1 snRNA binding"/>
    <property type="evidence" value="ECO:0007669"/>
    <property type="project" value="UniProtKB-UniRule"/>
</dbReference>
<dbReference type="GO" id="GO:0005685">
    <property type="term" value="C:U1 snRNP"/>
    <property type="evidence" value="ECO:0007669"/>
    <property type="project" value="UniProtKB-UniRule"/>
</dbReference>
<evidence type="ECO:0000256" key="8">
    <source>
        <dbReference type="HAMAP-Rule" id="MF_03153"/>
    </source>
</evidence>
<keyword evidence="6 8" id="KW-0539">Nucleus</keyword>
<dbReference type="InterPro" id="IPR017340">
    <property type="entry name" value="U1_snRNP-C"/>
</dbReference>
<reference evidence="11" key="1">
    <citation type="submission" date="2021-06" db="EMBL/GenBank/DDBJ databases">
        <authorList>
            <person name="Kallberg Y."/>
            <person name="Tangrot J."/>
            <person name="Rosling A."/>
        </authorList>
    </citation>
    <scope>NUCLEOTIDE SEQUENCE</scope>
    <source>
        <strain evidence="11">CL551</strain>
    </source>
</reference>
<feature type="domain" description="Matrin-type" evidence="10">
    <location>
        <begin position="36"/>
        <end position="68"/>
    </location>
</feature>
<feature type="compositionally biased region" description="Gly residues" evidence="9">
    <location>
        <begin position="152"/>
        <end position="162"/>
    </location>
</feature>
<dbReference type="EMBL" id="CAJVPV010001562">
    <property type="protein sequence ID" value="CAG8501279.1"/>
    <property type="molecule type" value="Genomic_DNA"/>
</dbReference>
<evidence type="ECO:0000313" key="12">
    <source>
        <dbReference type="Proteomes" id="UP000789342"/>
    </source>
</evidence>
<dbReference type="PANTHER" id="PTHR31148">
    <property type="entry name" value="U1 SMALL NUCLEAR RIBONUCLEOPROTEIN C"/>
    <property type="match status" value="1"/>
</dbReference>